<gene>
    <name evidence="6" type="ORF">TrLO_g12476</name>
</gene>
<dbReference type="AlphaFoldDB" id="A0A9W7FSA0"/>
<evidence type="ECO:0000256" key="1">
    <source>
        <dbReference type="ARBA" id="ARBA00006787"/>
    </source>
</evidence>
<dbReference type="EMBL" id="BRXW01000288">
    <property type="protein sequence ID" value="GMI17338.1"/>
    <property type="molecule type" value="Genomic_DNA"/>
</dbReference>
<keyword evidence="3" id="KW-0560">Oxidoreductase</keyword>
<name>A0A9W7FSA0_9STRA</name>
<feature type="binding site" evidence="5">
    <location>
        <position position="278"/>
    </location>
    <ligand>
        <name>Fe cation</name>
        <dbReference type="ChEBI" id="CHEBI:24875"/>
        <note>catalytic</note>
    </ligand>
</feature>
<dbReference type="Pfam" id="PF03055">
    <property type="entry name" value="RPE65"/>
    <property type="match status" value="1"/>
</dbReference>
<comment type="cofactor">
    <cofactor evidence="5">
        <name>Fe(2+)</name>
        <dbReference type="ChEBI" id="CHEBI:29033"/>
    </cofactor>
    <text evidence="5">Binds 1 Fe(2+) ion per subunit.</text>
</comment>
<evidence type="ECO:0000256" key="2">
    <source>
        <dbReference type="ARBA" id="ARBA00022723"/>
    </source>
</evidence>
<dbReference type="GO" id="GO:0016121">
    <property type="term" value="P:carotene catabolic process"/>
    <property type="evidence" value="ECO:0007669"/>
    <property type="project" value="TreeGrafter"/>
</dbReference>
<comment type="caution">
    <text evidence="6">The sequence shown here is derived from an EMBL/GenBank/DDBJ whole genome shotgun (WGS) entry which is preliminary data.</text>
</comment>
<evidence type="ECO:0008006" key="8">
    <source>
        <dbReference type="Google" id="ProtNLM"/>
    </source>
</evidence>
<keyword evidence="2 5" id="KW-0479">Metal-binding</keyword>
<dbReference type="Proteomes" id="UP001165122">
    <property type="component" value="Unassembled WGS sequence"/>
</dbReference>
<reference evidence="7" key="1">
    <citation type="journal article" date="2023" name="Commun. Biol.">
        <title>Genome analysis of Parmales, the sister group of diatoms, reveals the evolutionary specialization of diatoms from phago-mixotrophs to photoautotrophs.</title>
        <authorList>
            <person name="Ban H."/>
            <person name="Sato S."/>
            <person name="Yoshikawa S."/>
            <person name="Yamada K."/>
            <person name="Nakamura Y."/>
            <person name="Ichinomiya M."/>
            <person name="Sato N."/>
            <person name="Blanc-Mathieu R."/>
            <person name="Endo H."/>
            <person name="Kuwata A."/>
            <person name="Ogata H."/>
        </authorList>
    </citation>
    <scope>NUCLEOTIDE SEQUENCE [LARGE SCALE GENOMIC DNA]</scope>
    <source>
        <strain evidence="7">NIES 3700</strain>
    </source>
</reference>
<evidence type="ECO:0000313" key="6">
    <source>
        <dbReference type="EMBL" id="GMI17338.1"/>
    </source>
</evidence>
<proteinExistence type="inferred from homology"/>
<dbReference type="PANTHER" id="PTHR10543:SF89">
    <property type="entry name" value="CAROTENOID 9,10(9',10')-CLEAVAGE DIOXYGENASE 1"/>
    <property type="match status" value="1"/>
</dbReference>
<sequence>MNALFLPQPPSPPHLLPTTLPIIGTIARIGPNGSGEGFLDADGMLTTLTFLGNGSTIFYRDYVDTLGRKNEAMFNKKYEGTLKASRYGGYSMLISLFKNFIKFKNYPQKDTCNTSLGKIGNTWYAKMEQSLPSSLSFLKSGTFKTVESFTRINNTLLNSNPISGGALSAHSRYDPETDETFSITYGSEPPFLRLDVYSSDKHTSYPINIPTPVMVHDLTISSQFVIILDFPLTLRPRRLITNEFPVAYEPSNGARIGLFNRKKKDVEWFEVESCVVLHLCGCFETKEGIEITGLRSEPSSESSYILNYTPAYLHKWSIDLKSKNVIEKRLNSQQLEFPVTKGENCYCLKTHSIQGPLLEHVSPKDGILLNGIAKYNLKSGKLLKEYTLPKNSWAVSEVSLFHSYVGIFVSEVEISSDYKKLEDNMKSFFYVFDEELEVVEVIDLKDKKVNYGLHSAFIEEEDLV</sequence>
<organism evidence="6 7">
    <name type="scientific">Triparma laevis f. longispina</name>
    <dbReference type="NCBI Taxonomy" id="1714387"/>
    <lineage>
        <taxon>Eukaryota</taxon>
        <taxon>Sar</taxon>
        <taxon>Stramenopiles</taxon>
        <taxon>Ochrophyta</taxon>
        <taxon>Bolidophyceae</taxon>
        <taxon>Parmales</taxon>
        <taxon>Triparmaceae</taxon>
        <taxon>Triparma</taxon>
    </lineage>
</organism>
<feature type="binding site" evidence="5">
    <location>
        <position position="170"/>
    </location>
    <ligand>
        <name>Fe cation</name>
        <dbReference type="ChEBI" id="CHEBI:24875"/>
        <note>catalytic</note>
    </ligand>
</feature>
<evidence type="ECO:0000313" key="7">
    <source>
        <dbReference type="Proteomes" id="UP001165122"/>
    </source>
</evidence>
<keyword evidence="4 5" id="KW-0408">Iron</keyword>
<evidence type="ECO:0000256" key="3">
    <source>
        <dbReference type="ARBA" id="ARBA00023002"/>
    </source>
</evidence>
<feature type="binding site" evidence="5">
    <location>
        <position position="216"/>
    </location>
    <ligand>
        <name>Fe cation</name>
        <dbReference type="ChEBI" id="CHEBI:24875"/>
        <note>catalytic</note>
    </ligand>
</feature>
<keyword evidence="7" id="KW-1185">Reference proteome</keyword>
<accession>A0A9W7FSA0</accession>
<comment type="similarity">
    <text evidence="1">Belongs to the carotenoid oxygenase family.</text>
</comment>
<dbReference type="GO" id="GO:0010436">
    <property type="term" value="F:carotenoid dioxygenase activity"/>
    <property type="evidence" value="ECO:0007669"/>
    <property type="project" value="TreeGrafter"/>
</dbReference>
<dbReference type="OrthoDB" id="1069523at2759"/>
<protein>
    <recommendedName>
        <fullName evidence="8">Carotenoid oxygenase</fullName>
    </recommendedName>
</protein>
<dbReference type="InterPro" id="IPR004294">
    <property type="entry name" value="Carotenoid_Oase"/>
</dbReference>
<evidence type="ECO:0000256" key="5">
    <source>
        <dbReference type="PIRSR" id="PIRSR604294-1"/>
    </source>
</evidence>
<dbReference type="PANTHER" id="PTHR10543">
    <property type="entry name" value="BETA-CAROTENE DIOXYGENASE"/>
    <property type="match status" value="1"/>
</dbReference>
<evidence type="ECO:0000256" key="4">
    <source>
        <dbReference type="ARBA" id="ARBA00023004"/>
    </source>
</evidence>
<dbReference type="GO" id="GO:0046872">
    <property type="term" value="F:metal ion binding"/>
    <property type="evidence" value="ECO:0007669"/>
    <property type="project" value="UniProtKB-KW"/>
</dbReference>